<accession>A0A562J589</accession>
<feature type="domain" description="Thioredoxin" evidence="6">
    <location>
        <begin position="14"/>
        <end position="169"/>
    </location>
</feature>
<keyword evidence="8" id="KW-1185">Reference proteome</keyword>
<evidence type="ECO:0000256" key="1">
    <source>
        <dbReference type="ARBA" id="ARBA00009796"/>
    </source>
</evidence>
<dbReference type="PANTHER" id="PTHR10681:SF121">
    <property type="entry name" value="ALKYL HYDROPEROXIDE REDUCTASE C"/>
    <property type="match status" value="1"/>
</dbReference>
<comment type="similarity">
    <text evidence="1">Belongs to the peroxiredoxin family. AhpC/Prx1 subfamily.</text>
</comment>
<evidence type="ECO:0000313" key="8">
    <source>
        <dbReference type="Proteomes" id="UP000315343"/>
    </source>
</evidence>
<dbReference type="GO" id="GO:0033554">
    <property type="term" value="P:cellular response to stress"/>
    <property type="evidence" value="ECO:0007669"/>
    <property type="project" value="TreeGrafter"/>
</dbReference>
<dbReference type="RefSeq" id="WP_145084964.1">
    <property type="nucleotide sequence ID" value="NZ_DAMBUX010000008.1"/>
</dbReference>
<keyword evidence="2" id="KW-0575">Peroxidase</keyword>
<dbReference type="Proteomes" id="UP000315343">
    <property type="component" value="Unassembled WGS sequence"/>
</dbReference>
<dbReference type="EMBL" id="VLKH01000009">
    <property type="protein sequence ID" value="TWH78358.1"/>
    <property type="molecule type" value="Genomic_DNA"/>
</dbReference>
<dbReference type="OrthoDB" id="9812811at2"/>
<dbReference type="InterPro" id="IPR019479">
    <property type="entry name" value="Peroxiredoxin_C"/>
</dbReference>
<dbReference type="PROSITE" id="PS51352">
    <property type="entry name" value="THIOREDOXIN_2"/>
    <property type="match status" value="1"/>
</dbReference>
<dbReference type="Gene3D" id="3.40.30.10">
    <property type="entry name" value="Glutaredoxin"/>
    <property type="match status" value="1"/>
</dbReference>
<keyword evidence="3" id="KW-0049">Antioxidant</keyword>
<reference evidence="7 8" key="1">
    <citation type="submission" date="2019-07" db="EMBL/GenBank/DDBJ databases">
        <title>Genomic Encyclopedia of Type Strains, Phase I: the one thousand microbial genomes (KMG-I) project.</title>
        <authorList>
            <person name="Kyrpides N."/>
        </authorList>
    </citation>
    <scope>NUCLEOTIDE SEQUENCE [LARGE SCALE GENOMIC DNA]</scope>
    <source>
        <strain evidence="7 8">DSM 13558</strain>
    </source>
</reference>
<keyword evidence="5" id="KW-0676">Redox-active center</keyword>
<dbReference type="GO" id="GO:0008379">
    <property type="term" value="F:thioredoxin peroxidase activity"/>
    <property type="evidence" value="ECO:0007669"/>
    <property type="project" value="TreeGrafter"/>
</dbReference>
<gene>
    <name evidence="7" type="ORF">LY60_02814</name>
</gene>
<dbReference type="GO" id="GO:0045454">
    <property type="term" value="P:cell redox homeostasis"/>
    <property type="evidence" value="ECO:0007669"/>
    <property type="project" value="TreeGrafter"/>
</dbReference>
<organism evidence="7 8">
    <name type="scientific">Sedimentibacter saalensis</name>
    <dbReference type="NCBI Taxonomy" id="130788"/>
    <lineage>
        <taxon>Bacteria</taxon>
        <taxon>Bacillati</taxon>
        <taxon>Bacillota</taxon>
        <taxon>Tissierellia</taxon>
        <taxon>Sedimentibacter</taxon>
    </lineage>
</organism>
<dbReference type="PANTHER" id="PTHR10681">
    <property type="entry name" value="THIOREDOXIN PEROXIDASE"/>
    <property type="match status" value="1"/>
</dbReference>
<dbReference type="InterPro" id="IPR036249">
    <property type="entry name" value="Thioredoxin-like_sf"/>
</dbReference>
<dbReference type="GO" id="GO:0042744">
    <property type="term" value="P:hydrogen peroxide catabolic process"/>
    <property type="evidence" value="ECO:0007669"/>
    <property type="project" value="TreeGrafter"/>
</dbReference>
<keyword evidence="4" id="KW-0560">Oxidoreductase</keyword>
<dbReference type="AlphaFoldDB" id="A0A562J589"/>
<dbReference type="SUPFAM" id="SSF52833">
    <property type="entry name" value="Thioredoxin-like"/>
    <property type="match status" value="1"/>
</dbReference>
<dbReference type="NCBIfam" id="NF009668">
    <property type="entry name" value="PRK13189.1"/>
    <property type="match status" value="1"/>
</dbReference>
<dbReference type="InterPro" id="IPR013766">
    <property type="entry name" value="Thioredoxin_domain"/>
</dbReference>
<dbReference type="Gene3D" id="3.30.1020.10">
    <property type="entry name" value="Antioxidant, Horf6, Chain A, domain2"/>
    <property type="match status" value="1"/>
</dbReference>
<dbReference type="Pfam" id="PF00578">
    <property type="entry name" value="AhpC-TSA"/>
    <property type="match status" value="1"/>
</dbReference>
<sequence>MSTNITNQDRINTVTVGRLAPDFRALSTHGYINLSDYRGSWVVLFSHPAAFSPVSTTEIIMGSYYYPEYLKRNVQIIALTTDNNFANLEWVYDVFAKTGITVPFPVISDNDKEVSNLYGMVNADRTYEESVRDAFLIDPEGKIAAIVTMPHTNGRNAVELLRIIDALQVTKNYNYYTPAAWQPGDPVLVPPVHTYEDLINRVDSAAELGYECPFWYVCYKNMTAETETEAINNPNPNLNAQNSNC</sequence>
<dbReference type="InterPro" id="IPR000866">
    <property type="entry name" value="AhpC/TSA"/>
</dbReference>
<proteinExistence type="inferred from homology"/>
<evidence type="ECO:0000256" key="2">
    <source>
        <dbReference type="ARBA" id="ARBA00022559"/>
    </source>
</evidence>
<evidence type="ECO:0000256" key="4">
    <source>
        <dbReference type="ARBA" id="ARBA00023002"/>
    </source>
</evidence>
<comment type="caution">
    <text evidence="7">The sequence shown here is derived from an EMBL/GenBank/DDBJ whole genome shotgun (WGS) entry which is preliminary data.</text>
</comment>
<evidence type="ECO:0000259" key="6">
    <source>
        <dbReference type="PROSITE" id="PS51352"/>
    </source>
</evidence>
<evidence type="ECO:0000256" key="5">
    <source>
        <dbReference type="ARBA" id="ARBA00023284"/>
    </source>
</evidence>
<name>A0A562J589_9FIRM</name>
<dbReference type="GO" id="GO:0005829">
    <property type="term" value="C:cytosol"/>
    <property type="evidence" value="ECO:0007669"/>
    <property type="project" value="TreeGrafter"/>
</dbReference>
<protein>
    <submittedName>
        <fullName evidence="7">Peroxiredoxin (Alkyl hydroperoxide reductase subunit C)</fullName>
    </submittedName>
</protein>
<dbReference type="Pfam" id="PF10417">
    <property type="entry name" value="1-cysPrx_C"/>
    <property type="match status" value="1"/>
</dbReference>
<evidence type="ECO:0000256" key="3">
    <source>
        <dbReference type="ARBA" id="ARBA00022862"/>
    </source>
</evidence>
<evidence type="ECO:0000313" key="7">
    <source>
        <dbReference type="EMBL" id="TWH78358.1"/>
    </source>
</evidence>
<dbReference type="GO" id="GO:0006979">
    <property type="term" value="P:response to oxidative stress"/>
    <property type="evidence" value="ECO:0007669"/>
    <property type="project" value="TreeGrafter"/>
</dbReference>
<dbReference type="InterPro" id="IPR050217">
    <property type="entry name" value="Peroxiredoxin"/>
</dbReference>